<evidence type="ECO:0000313" key="2">
    <source>
        <dbReference type="Proteomes" id="UP000198953"/>
    </source>
</evidence>
<gene>
    <name evidence="1" type="ORF">SAMN05660976_05832</name>
</gene>
<evidence type="ECO:0000313" key="1">
    <source>
        <dbReference type="EMBL" id="SEM69839.1"/>
    </source>
</evidence>
<dbReference type="STRING" id="46177.SAMN05660976_05832"/>
<dbReference type="Proteomes" id="UP000198953">
    <property type="component" value="Unassembled WGS sequence"/>
</dbReference>
<keyword evidence="2" id="KW-1185">Reference proteome</keyword>
<dbReference type="EMBL" id="FOBF01000016">
    <property type="protein sequence ID" value="SEM69839.1"/>
    <property type="molecule type" value="Genomic_DNA"/>
</dbReference>
<reference evidence="1 2" key="1">
    <citation type="submission" date="2016-10" db="EMBL/GenBank/DDBJ databases">
        <authorList>
            <person name="de Groot N.N."/>
        </authorList>
    </citation>
    <scope>NUCLEOTIDE SEQUENCE [LARGE SCALE GENOMIC DNA]</scope>
    <source>
        <strain evidence="1 2">DSM 43357</strain>
    </source>
</reference>
<dbReference type="AlphaFoldDB" id="A0A1H8AJ71"/>
<accession>A0A1H8AJ71</accession>
<name>A0A1H8AJ71_9ACTN</name>
<dbReference type="RefSeq" id="WP_143078803.1">
    <property type="nucleotide sequence ID" value="NZ_BBZG01000007.1"/>
</dbReference>
<proteinExistence type="predicted"/>
<sequence>MASETRAHQGPVLFWCGVAVAEFGTVQPSFGYPWHPTAYAGAALLVALGLTTVKAAELLPTEQARQRLRLAGYLAGALLVAHQFSSTAYVTSVSRAASLLLYAAAAVMAVLSHTAPSRARGSLLIATGVEPSALRERLRGADHGGGGGDTVAVYRTDRVTDELRELESRYGVILVVGEEHDPRAKEQVSASGLSRRVPDIAEREVVVAGPRHFQRYVRGALSRLAVPRSQIRFKSQQKV</sequence>
<dbReference type="Gene3D" id="3.40.50.80">
    <property type="entry name" value="Nucleotide-binding domain of ferredoxin-NADP reductase (FNR) module"/>
    <property type="match status" value="1"/>
</dbReference>
<protein>
    <submittedName>
        <fullName evidence="1">Uncharacterized protein</fullName>
    </submittedName>
</protein>
<dbReference type="OrthoDB" id="3527395at2"/>
<dbReference type="InterPro" id="IPR039261">
    <property type="entry name" value="FNR_nucleotide-bd"/>
</dbReference>
<dbReference type="SUPFAM" id="SSF52343">
    <property type="entry name" value="Ferredoxin reductase-like, C-terminal NADP-linked domain"/>
    <property type="match status" value="1"/>
</dbReference>
<organism evidence="1 2">
    <name type="scientific">Nonomuraea pusilla</name>
    <dbReference type="NCBI Taxonomy" id="46177"/>
    <lineage>
        <taxon>Bacteria</taxon>
        <taxon>Bacillati</taxon>
        <taxon>Actinomycetota</taxon>
        <taxon>Actinomycetes</taxon>
        <taxon>Streptosporangiales</taxon>
        <taxon>Streptosporangiaceae</taxon>
        <taxon>Nonomuraea</taxon>
    </lineage>
</organism>